<organism evidence="2 3">
    <name type="scientific">Porphyridium purpureum</name>
    <name type="common">Red alga</name>
    <name type="synonym">Porphyridium cruentum</name>
    <dbReference type="NCBI Taxonomy" id="35688"/>
    <lineage>
        <taxon>Eukaryota</taxon>
        <taxon>Rhodophyta</taxon>
        <taxon>Bangiophyceae</taxon>
        <taxon>Porphyridiales</taxon>
        <taxon>Porphyridiaceae</taxon>
        <taxon>Porphyridium</taxon>
    </lineage>
</organism>
<feature type="compositionally biased region" description="Basic and acidic residues" evidence="1">
    <location>
        <begin position="292"/>
        <end position="313"/>
    </location>
</feature>
<evidence type="ECO:0000313" key="3">
    <source>
        <dbReference type="Proteomes" id="UP000324585"/>
    </source>
</evidence>
<keyword evidence="3" id="KW-1185">Reference proteome</keyword>
<dbReference type="AlphaFoldDB" id="A0A5J4YMJ0"/>
<gene>
    <name evidence="2" type="ORF">FVE85_3608</name>
</gene>
<sequence length="313" mass="35019">MSGWRLARLLPVAPRAAHAVEIRGVGWQENVAHARRWIHASAVATKKKGGSRRARNERKPSRDLPIAGAQKWPWNGYRGMQDPDLEDSEASITLRGPFRAIRRGRFAFRGIVLDEEEFMTLAGGIERPEAERFHSLKDAIQFCSLYTEKSVRRFFAFRHGLDGARGLSVDKKIFQALIQRFDSPTCEKLEFSNMVQPLVFCLQAGTYGTDWHTLEDSVIYIAKERLKTPALVCKFSFWSAEAPLRTGSNEVASAPPMLAKVLESEPLASSHSHAEIGFDTSDSTAQTASIHADGERNKDSRMQSTSEGERAED</sequence>
<proteinExistence type="predicted"/>
<protein>
    <submittedName>
        <fullName evidence="2">Uncharacterized protein</fullName>
    </submittedName>
</protein>
<evidence type="ECO:0000313" key="2">
    <source>
        <dbReference type="EMBL" id="KAA8492170.1"/>
    </source>
</evidence>
<name>A0A5J4YMJ0_PORPP</name>
<dbReference type="Proteomes" id="UP000324585">
    <property type="component" value="Unassembled WGS sequence"/>
</dbReference>
<dbReference type="EMBL" id="VRMN01000010">
    <property type="protein sequence ID" value="KAA8492170.1"/>
    <property type="molecule type" value="Genomic_DNA"/>
</dbReference>
<accession>A0A5J4YMJ0</accession>
<reference evidence="3" key="1">
    <citation type="journal article" date="2019" name="Nat. Commun.">
        <title>Expansion of phycobilisome linker gene families in mesophilic red algae.</title>
        <authorList>
            <person name="Lee J."/>
            <person name="Kim D."/>
            <person name="Bhattacharya D."/>
            <person name="Yoon H.S."/>
        </authorList>
    </citation>
    <scope>NUCLEOTIDE SEQUENCE [LARGE SCALE GENOMIC DNA]</scope>
    <source>
        <strain evidence="3">CCMP 1328</strain>
    </source>
</reference>
<comment type="caution">
    <text evidence="2">The sequence shown here is derived from an EMBL/GenBank/DDBJ whole genome shotgun (WGS) entry which is preliminary data.</text>
</comment>
<evidence type="ECO:0000256" key="1">
    <source>
        <dbReference type="SAM" id="MobiDB-lite"/>
    </source>
</evidence>
<feature type="region of interest" description="Disordered" evidence="1">
    <location>
        <begin position="270"/>
        <end position="313"/>
    </location>
</feature>
<feature type="compositionally biased region" description="Polar residues" evidence="1">
    <location>
        <begin position="280"/>
        <end position="289"/>
    </location>
</feature>